<gene>
    <name evidence="4" type="ORF">CEUSTIGMA_g274.t1</name>
</gene>
<accession>A0A250WQ49</accession>
<feature type="compositionally biased region" description="Basic and acidic residues" evidence="2">
    <location>
        <begin position="661"/>
        <end position="684"/>
    </location>
</feature>
<feature type="compositionally biased region" description="Low complexity" evidence="2">
    <location>
        <begin position="740"/>
        <end position="755"/>
    </location>
</feature>
<comment type="caution">
    <text evidence="4">The sequence shown here is derived from an EMBL/GenBank/DDBJ whole genome shotgun (WGS) entry which is preliminary data.</text>
</comment>
<name>A0A250WQ49_9CHLO</name>
<evidence type="ECO:0000256" key="1">
    <source>
        <dbReference type="ARBA" id="ARBA00007473"/>
    </source>
</evidence>
<dbReference type="STRING" id="1157962.A0A250WQ49"/>
<dbReference type="InterPro" id="IPR024626">
    <property type="entry name" value="Kri1-like_C"/>
</dbReference>
<feature type="region of interest" description="Disordered" evidence="2">
    <location>
        <begin position="720"/>
        <end position="755"/>
    </location>
</feature>
<evidence type="ECO:0000259" key="3">
    <source>
        <dbReference type="Pfam" id="PF12936"/>
    </source>
</evidence>
<keyword evidence="5" id="KW-1185">Reference proteome</keyword>
<dbReference type="Pfam" id="PF05178">
    <property type="entry name" value="Kri1"/>
    <property type="match status" value="1"/>
</dbReference>
<organism evidence="4 5">
    <name type="scientific">Chlamydomonas eustigma</name>
    <dbReference type="NCBI Taxonomy" id="1157962"/>
    <lineage>
        <taxon>Eukaryota</taxon>
        <taxon>Viridiplantae</taxon>
        <taxon>Chlorophyta</taxon>
        <taxon>core chlorophytes</taxon>
        <taxon>Chlorophyceae</taxon>
        <taxon>CS clade</taxon>
        <taxon>Chlamydomonadales</taxon>
        <taxon>Chlamydomonadaceae</taxon>
        <taxon>Chlamydomonas</taxon>
    </lineage>
</organism>
<proteinExistence type="inferred from homology"/>
<sequence>MPRKNNNAGKTTLLDVDDEGELTIKINESYAKKFEHNKQREELHRLQEKHPELRGQNHVAFKRRSDQDLDEADGEESSSEDEDLGEIPEDTEEAILDTLLRIKHKDPIIYKPDIYFFKKEEEEEGEGLEDTKVPNTDAEEPPKKSRPLYLKDVLAKQALEHGPEIPSDEEAEEEGSTKRIVSATKHASKAYDQEQENLRKAFITAVEEADDGSKGAEDVFGGAVRRVMPEETEDEVLGLIQEADALVHEQHTRKGRKAEGKKNISKLADAYFGKAEDTSDDFLKQYILNKGWVDKTESGHYIPSYKEVVGDDGDIDDEEDEQYLQEAEKFEAKYNFRFEEPGGSSISGHPRVIEGTIRKEDDRRKRKRAEKAERLKEQEDRHREEVKRLKNLKKKEIEEKMSKLQKVAGSQVVAEKTMDELLEGEFDPDEWDKQMAQAFDEDYYEAEDEELEALLGDLDDPELDVGLDPTLGESDEDHDVEDVQGTAPRAQAVSNRGNASSSTGPVSNRGNASSSTGPVSTFKELRRRLKEIKAEEEQDAVNGEVGGESSEERAQRLAQQRAEVQKLLEEYYQLDYEDNIGGLRTRFRYKEVPAQTFGLSAEDILFRNDKELNQVIGLKRLAPYQENQQRIRPNYKALELLSKGGDQRSKKVRKQMNRGVTKREKGSKWKEAGTVSHLKEEIKRSPKAGQLQGAGKEKNSVSTGSYGAAASKNGLEFKAVNKQQRPQKSQHAQKKEHSVSISVSNSKVPASSSTDALAAARLASYAKLELKPKKERYGAESKKAGPDKGGELQGKRKTPETPVSDGPELTKAQRKNLKRTLKRAAKRVEDA</sequence>
<evidence type="ECO:0000256" key="2">
    <source>
        <dbReference type="SAM" id="MobiDB-lite"/>
    </source>
</evidence>
<evidence type="ECO:0000313" key="5">
    <source>
        <dbReference type="Proteomes" id="UP000232323"/>
    </source>
</evidence>
<dbReference type="PANTHER" id="PTHR14490">
    <property type="entry name" value="ZINC FINGER, ZZ TYPE"/>
    <property type="match status" value="1"/>
</dbReference>
<feature type="compositionally biased region" description="Acidic residues" evidence="2">
    <location>
        <begin position="473"/>
        <end position="482"/>
    </location>
</feature>
<feature type="compositionally biased region" description="Polar residues" evidence="2">
    <location>
        <begin position="492"/>
        <end position="519"/>
    </location>
</feature>
<feature type="compositionally biased region" description="Basic and acidic residues" evidence="2">
    <location>
        <begin position="768"/>
        <end position="799"/>
    </location>
</feature>
<dbReference type="Pfam" id="PF12936">
    <property type="entry name" value="Kri1_C"/>
    <property type="match status" value="1"/>
</dbReference>
<feature type="compositionally biased region" description="Basic and acidic residues" evidence="2">
    <location>
        <begin position="35"/>
        <end position="55"/>
    </location>
</feature>
<feature type="region of interest" description="Disordered" evidence="2">
    <location>
        <begin position="768"/>
        <end position="831"/>
    </location>
</feature>
<dbReference type="GO" id="GO:0030686">
    <property type="term" value="C:90S preribosome"/>
    <property type="evidence" value="ECO:0007669"/>
    <property type="project" value="TreeGrafter"/>
</dbReference>
<evidence type="ECO:0000313" key="4">
    <source>
        <dbReference type="EMBL" id="GAX72819.1"/>
    </source>
</evidence>
<dbReference type="GO" id="GO:0005730">
    <property type="term" value="C:nucleolus"/>
    <property type="evidence" value="ECO:0007669"/>
    <property type="project" value="TreeGrafter"/>
</dbReference>
<dbReference type="PANTHER" id="PTHR14490:SF5">
    <property type="entry name" value="PROTEIN KRI1 HOMOLOG"/>
    <property type="match status" value="1"/>
</dbReference>
<dbReference type="EMBL" id="BEGY01000001">
    <property type="protein sequence ID" value="GAX72819.1"/>
    <property type="molecule type" value="Genomic_DNA"/>
</dbReference>
<feature type="compositionally biased region" description="Polar residues" evidence="2">
    <location>
        <begin position="721"/>
        <end position="730"/>
    </location>
</feature>
<feature type="compositionally biased region" description="Acidic residues" evidence="2">
    <location>
        <begin position="68"/>
        <end position="92"/>
    </location>
</feature>
<feature type="region of interest" description="Disordered" evidence="2">
    <location>
        <begin position="122"/>
        <end position="194"/>
    </location>
</feature>
<feature type="compositionally biased region" description="Basic residues" evidence="2">
    <location>
        <begin position="812"/>
        <end position="825"/>
    </location>
</feature>
<feature type="domain" description="Kri1-like C-terminal" evidence="3">
    <location>
        <begin position="563"/>
        <end position="634"/>
    </location>
</feature>
<feature type="region of interest" description="Disordered" evidence="2">
    <location>
        <begin position="35"/>
        <end position="92"/>
    </location>
</feature>
<dbReference type="AlphaFoldDB" id="A0A250WQ49"/>
<dbReference type="GO" id="GO:0000447">
    <property type="term" value="P:endonucleolytic cleavage in ITS1 to separate SSU-rRNA from 5.8S rRNA and LSU-rRNA from tricistronic rRNA transcript (SSU-rRNA, 5.8S rRNA, LSU-rRNA)"/>
    <property type="evidence" value="ECO:0007669"/>
    <property type="project" value="TreeGrafter"/>
</dbReference>
<feature type="compositionally biased region" description="Basic and acidic residues" evidence="2">
    <location>
        <begin position="370"/>
        <end position="381"/>
    </location>
</feature>
<feature type="region of interest" description="Disordered" evidence="2">
    <location>
        <begin position="339"/>
        <end position="381"/>
    </location>
</feature>
<comment type="similarity">
    <text evidence="1">Belongs to the KRI1 family.</text>
</comment>
<dbReference type="OrthoDB" id="10252032at2759"/>
<reference evidence="4 5" key="1">
    <citation type="submission" date="2017-08" db="EMBL/GenBank/DDBJ databases">
        <title>Acidophilic green algal genome provides insights into adaptation to an acidic environment.</title>
        <authorList>
            <person name="Hirooka S."/>
            <person name="Hirose Y."/>
            <person name="Kanesaki Y."/>
            <person name="Higuchi S."/>
            <person name="Fujiwara T."/>
            <person name="Onuma R."/>
            <person name="Era A."/>
            <person name="Ohbayashi R."/>
            <person name="Uzuka A."/>
            <person name="Nozaki H."/>
            <person name="Yoshikawa H."/>
            <person name="Miyagishima S.Y."/>
        </authorList>
    </citation>
    <scope>NUCLEOTIDE SEQUENCE [LARGE SCALE GENOMIC DNA]</scope>
    <source>
        <strain evidence="4 5">NIES-2499</strain>
    </source>
</reference>
<dbReference type="Proteomes" id="UP000232323">
    <property type="component" value="Unassembled WGS sequence"/>
</dbReference>
<protein>
    <recommendedName>
        <fullName evidence="3">Kri1-like C-terminal domain-containing protein</fullName>
    </recommendedName>
</protein>
<dbReference type="InterPro" id="IPR018034">
    <property type="entry name" value="Kri1"/>
</dbReference>
<feature type="compositionally biased region" description="Acidic residues" evidence="2">
    <location>
        <begin position="454"/>
        <end position="465"/>
    </location>
</feature>
<feature type="region of interest" description="Disordered" evidence="2">
    <location>
        <begin position="643"/>
        <end position="707"/>
    </location>
</feature>
<feature type="region of interest" description="Disordered" evidence="2">
    <location>
        <begin position="454"/>
        <end position="557"/>
    </location>
</feature>